<evidence type="ECO:0000313" key="3">
    <source>
        <dbReference type="Proteomes" id="UP000823631"/>
    </source>
</evidence>
<dbReference type="CDD" id="cd02947">
    <property type="entry name" value="TRX_family"/>
    <property type="match status" value="1"/>
</dbReference>
<dbReference type="InterPro" id="IPR013766">
    <property type="entry name" value="Thioredoxin_domain"/>
</dbReference>
<sequence length="106" mass="11607">MIDYINSAADFDSKVLGGKGRILALFTAGWCPFCKVQGPRLIELEKSLGYHLCVVDVDAAAGVDDKYDVQTIPSLLTFEGGELKGRNMIAYLQPGELEAWIKEQLA</sequence>
<accession>A0A9D9GRT0</accession>
<reference evidence="2" key="1">
    <citation type="submission" date="2020-10" db="EMBL/GenBank/DDBJ databases">
        <authorList>
            <person name="Gilroy R."/>
        </authorList>
    </citation>
    <scope>NUCLEOTIDE SEQUENCE</scope>
    <source>
        <strain evidence="2">17213</strain>
    </source>
</reference>
<name>A0A9D9GRT0_9GAMM</name>
<comment type="caution">
    <text evidence="2">The sequence shown here is derived from an EMBL/GenBank/DDBJ whole genome shotgun (WGS) entry which is preliminary data.</text>
</comment>
<evidence type="ECO:0000259" key="1">
    <source>
        <dbReference type="PROSITE" id="PS51352"/>
    </source>
</evidence>
<reference evidence="2" key="2">
    <citation type="journal article" date="2021" name="PeerJ">
        <title>Extensive microbial diversity within the chicken gut microbiome revealed by metagenomics and culture.</title>
        <authorList>
            <person name="Gilroy R."/>
            <person name="Ravi A."/>
            <person name="Getino M."/>
            <person name="Pursley I."/>
            <person name="Horton D.L."/>
            <person name="Alikhan N.F."/>
            <person name="Baker D."/>
            <person name="Gharbi K."/>
            <person name="Hall N."/>
            <person name="Watson M."/>
            <person name="Adriaenssens E.M."/>
            <person name="Foster-Nyarko E."/>
            <person name="Jarju S."/>
            <person name="Secka A."/>
            <person name="Antonio M."/>
            <person name="Oren A."/>
            <person name="Chaudhuri R.R."/>
            <person name="La Ragione R."/>
            <person name="Hildebrand F."/>
            <person name="Pallen M.J."/>
        </authorList>
    </citation>
    <scope>NUCLEOTIDE SEQUENCE</scope>
    <source>
        <strain evidence="2">17213</strain>
    </source>
</reference>
<dbReference type="SUPFAM" id="SSF52833">
    <property type="entry name" value="Thioredoxin-like"/>
    <property type="match status" value="1"/>
</dbReference>
<dbReference type="PROSITE" id="PS51352">
    <property type="entry name" value="THIOREDOXIN_2"/>
    <property type="match status" value="1"/>
</dbReference>
<dbReference type="AlphaFoldDB" id="A0A9D9GRT0"/>
<dbReference type="InterPro" id="IPR036249">
    <property type="entry name" value="Thioredoxin-like_sf"/>
</dbReference>
<dbReference type="Gene3D" id="3.40.30.10">
    <property type="entry name" value="Glutaredoxin"/>
    <property type="match status" value="1"/>
</dbReference>
<protein>
    <submittedName>
        <fullName evidence="2">Thioredoxin family protein</fullName>
    </submittedName>
</protein>
<dbReference type="Proteomes" id="UP000823631">
    <property type="component" value="Unassembled WGS sequence"/>
</dbReference>
<proteinExistence type="predicted"/>
<dbReference type="Pfam" id="PF00085">
    <property type="entry name" value="Thioredoxin"/>
    <property type="match status" value="1"/>
</dbReference>
<evidence type="ECO:0000313" key="2">
    <source>
        <dbReference type="EMBL" id="MBO8414818.1"/>
    </source>
</evidence>
<dbReference type="EMBL" id="JADINH010000005">
    <property type="protein sequence ID" value="MBO8414818.1"/>
    <property type="molecule type" value="Genomic_DNA"/>
</dbReference>
<gene>
    <name evidence="2" type="ORF">IAB19_00340</name>
</gene>
<feature type="domain" description="Thioredoxin" evidence="1">
    <location>
        <begin position="1"/>
        <end position="106"/>
    </location>
</feature>
<organism evidence="2 3">
    <name type="scientific">Candidatus Avisuccinivibrio stercorigallinarum</name>
    <dbReference type="NCBI Taxonomy" id="2840704"/>
    <lineage>
        <taxon>Bacteria</taxon>
        <taxon>Pseudomonadati</taxon>
        <taxon>Pseudomonadota</taxon>
        <taxon>Gammaproteobacteria</taxon>
        <taxon>Aeromonadales</taxon>
        <taxon>Succinivibrionaceae</taxon>
        <taxon>Succinivibrionaceae incertae sedis</taxon>
        <taxon>Candidatus Avisuccinivibrio</taxon>
    </lineage>
</organism>